<sequence>MPYGFRVAFVKIRRGSNMAIFTGAGVAIVTPFKEDESIDYDRLDELIDFHCENGTDSIVICGTSGEAATMTEREHMECVKFTVERTKGRIPVIAGTGSNCTKTAMELSKEAAGYGADGVLVVTPYYNKATQKGMIAHFTQVADAAKIPVVLYNIPGRTGCKMEAETVAYLVNHVDNIVAIKEASGDFSNIVKMMDLTDGKLDLYSGNDDQIVPLMSLGGKGVISVLSNVAPQAAHDICQLYLDGKVKESLELQLKALPLIHALFSEVNPIPVKKAVELMGLCGGTVRAPLTELEPEHTEILKREMQKFGLIY</sequence>
<dbReference type="GO" id="GO:0019877">
    <property type="term" value="P:diaminopimelate biosynthetic process"/>
    <property type="evidence" value="ECO:0007669"/>
    <property type="project" value="UniProtKB-UniRule"/>
</dbReference>
<dbReference type="SUPFAM" id="SSF51569">
    <property type="entry name" value="Aldolase"/>
    <property type="match status" value="1"/>
</dbReference>
<keyword evidence="8 12" id="KW-0457">Lysine biosynthesis</keyword>
<keyword evidence="7 12" id="KW-0220">Diaminopimelate biosynthesis</keyword>
<keyword evidence="6 12" id="KW-0028">Amino-acid biosynthesis</keyword>
<dbReference type="EC" id="4.3.3.7" evidence="4 12"/>
<feature type="site" description="Part of a proton relay during catalysis" evidence="12">
    <location>
        <position position="126"/>
    </location>
</feature>
<dbReference type="HOGENOM" id="CLU_049343_7_1_9"/>
<name>A6BDM6_9FIRM</name>
<dbReference type="HAMAP" id="MF_00418">
    <property type="entry name" value="DapA"/>
    <property type="match status" value="1"/>
</dbReference>
<evidence type="ECO:0000256" key="4">
    <source>
        <dbReference type="ARBA" id="ARBA00012086"/>
    </source>
</evidence>
<dbReference type="Pfam" id="PF00701">
    <property type="entry name" value="DHDPS"/>
    <property type="match status" value="1"/>
</dbReference>
<reference evidence="16 17" key="1">
    <citation type="submission" date="2007-03" db="EMBL/GenBank/DDBJ databases">
        <authorList>
            <person name="Fulton L."/>
            <person name="Clifton S."/>
            <person name="Fulton B."/>
            <person name="Xu J."/>
            <person name="Minx P."/>
            <person name="Pepin K.H."/>
            <person name="Johnson M."/>
            <person name="Thiruvilangam P."/>
            <person name="Bhonagiri V."/>
            <person name="Nash W.E."/>
            <person name="Mardis E.R."/>
            <person name="Wilson R.K."/>
        </authorList>
    </citation>
    <scope>NUCLEOTIDE SEQUENCE [LARGE SCALE GENOMIC DNA]</scope>
    <source>
        <strain evidence="16 17">DSM 13814</strain>
    </source>
</reference>
<organism evidence="16 17">
    <name type="scientific">Dorea longicatena DSM 13814</name>
    <dbReference type="NCBI Taxonomy" id="411462"/>
    <lineage>
        <taxon>Bacteria</taxon>
        <taxon>Bacillati</taxon>
        <taxon>Bacillota</taxon>
        <taxon>Clostridia</taxon>
        <taxon>Lachnospirales</taxon>
        <taxon>Lachnospiraceae</taxon>
        <taxon>Dorea</taxon>
    </lineage>
</organism>
<feature type="binding site" evidence="12">
    <location>
        <position position="64"/>
    </location>
    <ligand>
        <name>pyruvate</name>
        <dbReference type="ChEBI" id="CHEBI:15361"/>
    </ligand>
</feature>
<accession>A6BDM6</accession>
<dbReference type="eggNOG" id="COG0329">
    <property type="taxonomic scope" value="Bacteria"/>
</dbReference>
<dbReference type="InterPro" id="IPR005263">
    <property type="entry name" value="DapA"/>
</dbReference>
<feature type="site" description="Part of a proton relay during catalysis" evidence="12">
    <location>
        <position position="63"/>
    </location>
</feature>
<keyword evidence="9 12" id="KW-0456">Lyase</keyword>
<proteinExistence type="inferred from homology"/>
<dbReference type="AlphaFoldDB" id="A6BDM6"/>
<comment type="catalytic activity">
    <reaction evidence="11 12">
        <text>L-aspartate 4-semialdehyde + pyruvate = (2S,4S)-4-hydroxy-2,3,4,5-tetrahydrodipicolinate + H2O + H(+)</text>
        <dbReference type="Rhea" id="RHEA:34171"/>
        <dbReference type="ChEBI" id="CHEBI:15361"/>
        <dbReference type="ChEBI" id="CHEBI:15377"/>
        <dbReference type="ChEBI" id="CHEBI:15378"/>
        <dbReference type="ChEBI" id="CHEBI:67139"/>
        <dbReference type="ChEBI" id="CHEBI:537519"/>
        <dbReference type="EC" id="4.3.3.7"/>
    </reaction>
</comment>
<evidence type="ECO:0000256" key="13">
    <source>
        <dbReference type="PIRNR" id="PIRNR001365"/>
    </source>
</evidence>
<dbReference type="UniPathway" id="UPA00034">
    <property type="reaction ID" value="UER00017"/>
</dbReference>
<dbReference type="InterPro" id="IPR020625">
    <property type="entry name" value="Schiff_base-form_aldolases_AS"/>
</dbReference>
<evidence type="ECO:0000256" key="6">
    <source>
        <dbReference type="ARBA" id="ARBA00022605"/>
    </source>
</evidence>
<dbReference type="PANTHER" id="PTHR12128">
    <property type="entry name" value="DIHYDRODIPICOLINATE SYNTHASE"/>
    <property type="match status" value="1"/>
</dbReference>
<evidence type="ECO:0000256" key="11">
    <source>
        <dbReference type="ARBA" id="ARBA00047836"/>
    </source>
</evidence>
<evidence type="ECO:0000256" key="5">
    <source>
        <dbReference type="ARBA" id="ARBA00022490"/>
    </source>
</evidence>
<dbReference type="PIRSF" id="PIRSF001365">
    <property type="entry name" value="DHDPS"/>
    <property type="match status" value="1"/>
</dbReference>
<evidence type="ECO:0000256" key="8">
    <source>
        <dbReference type="ARBA" id="ARBA00023154"/>
    </source>
</evidence>
<feature type="active site" description="Schiff-base intermediate with substrate" evidence="12 14">
    <location>
        <position position="181"/>
    </location>
</feature>
<dbReference type="GO" id="GO:0009089">
    <property type="term" value="P:lysine biosynthetic process via diaminopimelate"/>
    <property type="evidence" value="ECO:0007669"/>
    <property type="project" value="UniProtKB-UniRule"/>
</dbReference>
<dbReference type="Proteomes" id="UP000004016">
    <property type="component" value="Unassembled WGS sequence"/>
</dbReference>
<keyword evidence="10 12" id="KW-0704">Schiff base</keyword>
<evidence type="ECO:0000256" key="7">
    <source>
        <dbReference type="ARBA" id="ARBA00022915"/>
    </source>
</evidence>
<dbReference type="NCBIfam" id="TIGR00674">
    <property type="entry name" value="dapA"/>
    <property type="match status" value="1"/>
</dbReference>
<dbReference type="CDD" id="cd00950">
    <property type="entry name" value="DHDPS"/>
    <property type="match status" value="1"/>
</dbReference>
<dbReference type="PANTHER" id="PTHR12128:SF66">
    <property type="entry name" value="4-HYDROXY-2-OXOGLUTARATE ALDOLASE, MITOCHONDRIAL"/>
    <property type="match status" value="1"/>
</dbReference>
<comment type="similarity">
    <text evidence="3 12 13">Belongs to the DapA family.</text>
</comment>
<protein>
    <recommendedName>
        <fullName evidence="4 12">4-hydroxy-tetrahydrodipicolinate synthase</fullName>
        <shortName evidence="12">HTPA synthase</shortName>
        <ecNumber evidence="4 12">4.3.3.7</ecNumber>
    </recommendedName>
</protein>
<dbReference type="SMART" id="SM01130">
    <property type="entry name" value="DHDPS"/>
    <property type="match status" value="1"/>
</dbReference>
<dbReference type="InterPro" id="IPR002220">
    <property type="entry name" value="DapA-like"/>
</dbReference>
<evidence type="ECO:0000313" key="16">
    <source>
        <dbReference type="EMBL" id="EDM64543.1"/>
    </source>
</evidence>
<evidence type="ECO:0000256" key="15">
    <source>
        <dbReference type="PIRSR" id="PIRSR001365-2"/>
    </source>
</evidence>
<evidence type="ECO:0000256" key="2">
    <source>
        <dbReference type="ARBA" id="ARBA00005120"/>
    </source>
</evidence>
<comment type="subunit">
    <text evidence="12">Homotetramer; dimer of dimers.</text>
</comment>
<evidence type="ECO:0000256" key="3">
    <source>
        <dbReference type="ARBA" id="ARBA00007592"/>
    </source>
</evidence>
<comment type="subcellular location">
    <subcellularLocation>
        <location evidence="12">Cytoplasm</location>
    </subcellularLocation>
</comment>
<evidence type="ECO:0000256" key="12">
    <source>
        <dbReference type="HAMAP-Rule" id="MF_00418"/>
    </source>
</evidence>
<comment type="caution">
    <text evidence="12">Was originally thought to be a dihydrodipicolinate synthase (DHDPS), catalyzing the condensation of (S)-aspartate-beta-semialdehyde [(S)-ASA] and pyruvate to dihydrodipicolinate (DHDP). However, it was shown in E.coli that the product of the enzymatic reaction is not dihydrodipicolinate but in fact (4S)-4-hydroxy-2,3,4,5-tetrahydro-(2S)-dipicolinic acid (HTPA), and that the consecutive dehydration reaction leading to DHDP is not spontaneous but catalyzed by DapB.</text>
</comment>
<evidence type="ECO:0000256" key="10">
    <source>
        <dbReference type="ARBA" id="ARBA00023270"/>
    </source>
</evidence>
<dbReference type="GO" id="GO:0008840">
    <property type="term" value="F:4-hydroxy-tetrahydrodipicolinate synthase activity"/>
    <property type="evidence" value="ECO:0007669"/>
    <property type="project" value="UniProtKB-UniRule"/>
</dbReference>
<evidence type="ECO:0000256" key="9">
    <source>
        <dbReference type="ARBA" id="ARBA00023239"/>
    </source>
</evidence>
<dbReference type="PRINTS" id="PR00146">
    <property type="entry name" value="DHPICSNTHASE"/>
</dbReference>
<comment type="pathway">
    <text evidence="2 12">Amino-acid biosynthesis; L-lysine biosynthesis via DAP pathway; (S)-tetrahydrodipicolinate from L-aspartate: step 3/4.</text>
</comment>
<dbReference type="Gene3D" id="3.20.20.70">
    <property type="entry name" value="Aldolase class I"/>
    <property type="match status" value="1"/>
</dbReference>
<reference evidence="16 17" key="2">
    <citation type="submission" date="2007-04" db="EMBL/GenBank/DDBJ databases">
        <title>Draft genome sequence of Dorea longicatena (DSM 13814).</title>
        <authorList>
            <person name="Sudarsanam P."/>
            <person name="Ley R."/>
            <person name="Guruge J."/>
            <person name="Turnbaugh P.J."/>
            <person name="Mahowald M."/>
            <person name="Liep D."/>
            <person name="Gordon J."/>
        </authorList>
    </citation>
    <scope>NUCLEOTIDE SEQUENCE [LARGE SCALE GENOMIC DNA]</scope>
    <source>
        <strain evidence="16 17">DSM 13814</strain>
    </source>
</reference>
<comment type="caution">
    <text evidence="16">The sequence shown here is derived from an EMBL/GenBank/DDBJ whole genome shotgun (WGS) entry which is preliminary data.</text>
</comment>
<dbReference type="EMBL" id="AAXB02000001">
    <property type="protein sequence ID" value="EDM64543.1"/>
    <property type="molecule type" value="Genomic_DNA"/>
</dbReference>
<feature type="binding site" evidence="12 15">
    <location>
        <position position="223"/>
    </location>
    <ligand>
        <name>pyruvate</name>
        <dbReference type="ChEBI" id="CHEBI:15361"/>
    </ligand>
</feature>
<gene>
    <name evidence="12 16" type="primary">dapA</name>
    <name evidence="16" type="ORF">DORLON_00392</name>
</gene>
<evidence type="ECO:0000256" key="14">
    <source>
        <dbReference type="PIRSR" id="PIRSR001365-1"/>
    </source>
</evidence>
<dbReference type="PROSITE" id="PS00666">
    <property type="entry name" value="DHDPS_2"/>
    <property type="match status" value="1"/>
</dbReference>
<dbReference type="InterPro" id="IPR013785">
    <property type="entry name" value="Aldolase_TIM"/>
</dbReference>
<feature type="active site" description="Proton donor/acceptor" evidence="12 14">
    <location>
        <position position="152"/>
    </location>
</feature>
<dbReference type="GO" id="GO:0005829">
    <property type="term" value="C:cytosol"/>
    <property type="evidence" value="ECO:0007669"/>
    <property type="project" value="TreeGrafter"/>
</dbReference>
<comment type="function">
    <text evidence="1 12">Catalyzes the condensation of (S)-aspartate-beta-semialdehyde [(S)-ASA] and pyruvate to 4-hydroxy-tetrahydrodipicolinate (HTPA).</text>
</comment>
<evidence type="ECO:0000313" key="17">
    <source>
        <dbReference type="Proteomes" id="UP000004016"/>
    </source>
</evidence>
<evidence type="ECO:0000256" key="1">
    <source>
        <dbReference type="ARBA" id="ARBA00003294"/>
    </source>
</evidence>
<keyword evidence="5 12" id="KW-0963">Cytoplasm</keyword>